<reference evidence="2" key="1">
    <citation type="submission" date="2023-07" db="EMBL/GenBank/DDBJ databases">
        <authorList>
            <consortium name="AG Swart"/>
            <person name="Singh M."/>
            <person name="Singh A."/>
            <person name="Seah K."/>
            <person name="Emmerich C."/>
        </authorList>
    </citation>
    <scope>NUCLEOTIDE SEQUENCE</scope>
    <source>
        <strain evidence="2">DP1</strain>
    </source>
</reference>
<accession>A0AAD1UMI7</accession>
<evidence type="ECO:0000313" key="2">
    <source>
        <dbReference type="EMBL" id="CAI2371462.1"/>
    </source>
</evidence>
<keyword evidence="1" id="KW-0472">Membrane</keyword>
<dbReference type="AlphaFoldDB" id="A0AAD1UMI7"/>
<keyword evidence="1" id="KW-0812">Transmembrane</keyword>
<keyword evidence="3" id="KW-1185">Reference proteome</keyword>
<organism evidence="2 3">
    <name type="scientific">Euplotes crassus</name>
    <dbReference type="NCBI Taxonomy" id="5936"/>
    <lineage>
        <taxon>Eukaryota</taxon>
        <taxon>Sar</taxon>
        <taxon>Alveolata</taxon>
        <taxon>Ciliophora</taxon>
        <taxon>Intramacronucleata</taxon>
        <taxon>Spirotrichea</taxon>
        <taxon>Hypotrichia</taxon>
        <taxon>Euplotida</taxon>
        <taxon>Euplotidae</taxon>
        <taxon>Moneuplotes</taxon>
    </lineage>
</organism>
<sequence length="378" mass="41502">MLESNHGLTKPIAFTKNGKEKYKTCCGGLATILIFCAMVGYTVVLLTNSFVKETTSTAMTPATGTLDCSSSGGGDDGTTYGPHTYVCDTKTTCPEHSEELCTPVTGEVTASDTLPFLQYNKETTLKMYSSVYNSTEVHYPFMYGFNIAFGWRGNIIDPGSFSVGGLVNYSEDGGSTLGSTVLSMVSCTTDMFPAELADQLTLIGIETYACIDPSHYATLALHQNMQGSNYSILSFDLFKCSSDCVDTTIYGTMFDVLMIDGEFDINDGDGNVKYSINQESEVILDPSAVSYLDLYLDKHLYFHPVTSSISSFYKSHKEGEGYQYYYSNSLLHIDVHLGDMQYFHSTILELQPQVTTHTVSVGDSLAEGETMQDCRWIV</sequence>
<feature type="transmembrane region" description="Helical" evidence="1">
    <location>
        <begin position="26"/>
        <end position="46"/>
    </location>
</feature>
<proteinExistence type="predicted"/>
<evidence type="ECO:0000256" key="1">
    <source>
        <dbReference type="SAM" id="Phobius"/>
    </source>
</evidence>
<gene>
    <name evidence="2" type="ORF">ECRASSUSDP1_LOCUS12785</name>
</gene>
<keyword evidence="1" id="KW-1133">Transmembrane helix</keyword>
<protein>
    <submittedName>
        <fullName evidence="2">Uncharacterized protein</fullName>
    </submittedName>
</protein>
<name>A0AAD1UMI7_EUPCR</name>
<dbReference type="EMBL" id="CAMPGE010012700">
    <property type="protein sequence ID" value="CAI2371462.1"/>
    <property type="molecule type" value="Genomic_DNA"/>
</dbReference>
<dbReference type="Proteomes" id="UP001295684">
    <property type="component" value="Unassembled WGS sequence"/>
</dbReference>
<comment type="caution">
    <text evidence="2">The sequence shown here is derived from an EMBL/GenBank/DDBJ whole genome shotgun (WGS) entry which is preliminary data.</text>
</comment>
<evidence type="ECO:0000313" key="3">
    <source>
        <dbReference type="Proteomes" id="UP001295684"/>
    </source>
</evidence>